<dbReference type="Pfam" id="PF17116">
    <property type="entry name" value="T9SS_plug_1st"/>
    <property type="match status" value="1"/>
</dbReference>
<dbReference type="InterPro" id="IPR031345">
    <property type="entry name" value="T9SS_Plug_N"/>
</dbReference>
<proteinExistence type="predicted"/>
<feature type="signal peptide" evidence="1">
    <location>
        <begin position="1"/>
        <end position="20"/>
    </location>
</feature>
<gene>
    <name evidence="3" type="ORF">EL17_10325</name>
</gene>
<feature type="chain" id="PRO_5001696086" description="Type 9 secretion system plug protein N-terminal domain-containing protein" evidence="1">
    <location>
        <begin position="21"/>
        <end position="420"/>
    </location>
</feature>
<dbReference type="Gene3D" id="2.60.40.10">
    <property type="entry name" value="Immunoglobulins"/>
    <property type="match status" value="1"/>
</dbReference>
<dbReference type="InterPro" id="IPR013783">
    <property type="entry name" value="Ig-like_fold"/>
</dbReference>
<dbReference type="Proteomes" id="UP000027821">
    <property type="component" value="Unassembled WGS sequence"/>
</dbReference>
<dbReference type="eggNOG" id="ENOG502Z7QJ">
    <property type="taxonomic scope" value="Bacteria"/>
</dbReference>
<organism evidence="3 4">
    <name type="scientific">Anditalea andensis</name>
    <dbReference type="NCBI Taxonomy" id="1048983"/>
    <lineage>
        <taxon>Bacteria</taxon>
        <taxon>Pseudomonadati</taxon>
        <taxon>Bacteroidota</taxon>
        <taxon>Cytophagia</taxon>
        <taxon>Cytophagales</taxon>
        <taxon>Cytophagaceae</taxon>
        <taxon>Anditalea</taxon>
    </lineage>
</organism>
<sequence length="420" mass="49380">MNKILLLPFCLLLLSFQVRAQLIDRVFEENIQSVRLYPKTAEFSSQFNASVIAMNSPVPLVLEFDDLAYDADMYSAKIIHCNVDWKPSPLKDADYLIQFNEFNVNDYEYAINTRIPYIHYTFQVPRLTRSGNYVLKVYRGRDESQTILTKRFMVFDSQLPVGAAVVPSSRTEDRRAGQQLDLQVNYNNRELVDPLSNVKIIIRQNQRWDNAIYGLRPTFIREDQKLIEYKIFDGSNVFDGGNEFRFIDLRFVRTPGQNMVKIEMEEDVVFGEAVVDRVRRAQPYVEYLDLNGQFGIYNVERQNHHLESEYLLVTFNLKDENITETPYILGALSNWGQEAEAKMMLNKKTGTYQATLLLKQGWYDYQYGYKTNLGWDMQPLEGTHFQTENEYEVFIYYRDMGSRYDELIGYQVVNPNKRRF</sequence>
<dbReference type="OrthoDB" id="1522602at2"/>
<dbReference type="EMBL" id="JMIH01000018">
    <property type="protein sequence ID" value="KEO73887.1"/>
    <property type="molecule type" value="Genomic_DNA"/>
</dbReference>
<evidence type="ECO:0000313" key="3">
    <source>
        <dbReference type="EMBL" id="KEO73887.1"/>
    </source>
</evidence>
<accession>A0A074LJ93</accession>
<protein>
    <recommendedName>
        <fullName evidence="2">Type 9 secretion system plug protein N-terminal domain-containing protein</fullName>
    </recommendedName>
</protein>
<dbReference type="RefSeq" id="WP_035073953.1">
    <property type="nucleotide sequence ID" value="NZ_JMIH01000018.1"/>
</dbReference>
<comment type="caution">
    <text evidence="3">The sequence shown here is derived from an EMBL/GenBank/DDBJ whole genome shotgun (WGS) entry which is preliminary data.</text>
</comment>
<evidence type="ECO:0000256" key="1">
    <source>
        <dbReference type="SAM" id="SignalP"/>
    </source>
</evidence>
<dbReference type="AlphaFoldDB" id="A0A074LJ93"/>
<keyword evidence="1" id="KW-0732">Signal</keyword>
<evidence type="ECO:0000313" key="4">
    <source>
        <dbReference type="Proteomes" id="UP000027821"/>
    </source>
</evidence>
<name>A0A074LJ93_9BACT</name>
<reference evidence="3 4" key="1">
    <citation type="submission" date="2014-04" db="EMBL/GenBank/DDBJ databases">
        <title>Characterization and application of a salt tolerant electro-active bacterium.</title>
        <authorList>
            <person name="Yang L."/>
            <person name="Wei S."/>
            <person name="Tay Q.X.M."/>
        </authorList>
    </citation>
    <scope>NUCLEOTIDE SEQUENCE [LARGE SCALE GENOMIC DNA]</scope>
    <source>
        <strain evidence="3 4">LY1</strain>
    </source>
</reference>
<dbReference type="STRING" id="1048983.EL17_10325"/>
<evidence type="ECO:0000259" key="2">
    <source>
        <dbReference type="Pfam" id="PF17116"/>
    </source>
</evidence>
<feature type="domain" description="Type 9 secretion system plug protein N-terminal" evidence="2">
    <location>
        <begin position="31"/>
        <end position="155"/>
    </location>
</feature>
<keyword evidence="4" id="KW-1185">Reference proteome</keyword>